<dbReference type="InterPro" id="IPR025157">
    <property type="entry name" value="Hemagglutinin_rpt"/>
</dbReference>
<organism evidence="2 3">
    <name type="scientific">Rodentibacter trehalosifermentans</name>
    <dbReference type="NCBI Taxonomy" id="1908263"/>
    <lineage>
        <taxon>Bacteria</taxon>
        <taxon>Pseudomonadati</taxon>
        <taxon>Pseudomonadota</taxon>
        <taxon>Gammaproteobacteria</taxon>
        <taxon>Pasteurellales</taxon>
        <taxon>Pasteurellaceae</taxon>
        <taxon>Rodentibacter</taxon>
    </lineage>
</organism>
<evidence type="ECO:0000313" key="3">
    <source>
        <dbReference type="Proteomes" id="UP000189161"/>
    </source>
</evidence>
<evidence type="ECO:0008006" key="4">
    <source>
        <dbReference type="Google" id="ProtNLM"/>
    </source>
</evidence>
<accession>A0A1V3IWZ6</accession>
<sequence>MNILARQVNIQSADDKYETHTKQTFEQKGLTLAITSPILSALQAVQSAVKSGEKVGKSKNDRVNAMSAANVAMDAYRAGQAVGQAGKAVQDALGEGGVDSVVGVQITYGQQKSVNQTHTAGKTAATAQVNAGGKVKIVATGAGKASDIHINGADVSGKGGTHLIVDNDINISPAEQHHKERSTHQSRGVNVGAAIKVSNGAAAGVTLGGHYGKGYGNGDEKTYVASHVGDANSQTTLNSGGDVNIINSQVKGNRVSLNSENLNIASLQDTATYKGKQMNVAGSVTVGAGVAASGSFNQSKTSLDYASVNEQAGIYAGDNGYDVNVKNKVSLTGGAILSQAPKEKNQLTAQDFEYADIQNYSNAKSSSMGLAGGVSFGRDQTSDEDKERNDVYRKGREGETFEQANPNKANESAVKFGLGMDDIHSTDLYALAKVGLTNLATNSKQSENRQSTTYSVISEGNFNIGSDKGKENMESIKKSTEQESNKLEKVDYSKMQKDVEQDVETIQGFAKNVAGFTDEAYRSQFIAEHRLMTFELNERGEPIVDKEREDVLKAQAKAMYEKLKPQDQSEKEFIAKYIKENPLGINIYKLREVSDQERVAFKLTKFFDQETKTEKQGIAVMFNGILNNLQAAAKYATQNYIVDKDGNKIYQNLYFVHNPEANNALSELMVAFYQKNMEGAIGGLGNSTVQAKNIMAQYGKQNLYVGAHSRGTLTVDNALNALDKDKNNTGLLSGTTIKMVGPAANVEKADERLARLQGINNGRMSAEGSIIFENNKYDSVGSLIGRNPYTNEETKSGKLKMIWDLFFGATSPHNCSGIGNVQCVKDGYRKDQQMNLERRIYDLNKKSNKE</sequence>
<comment type="caution">
    <text evidence="2">The sequence shown here is derived from an EMBL/GenBank/DDBJ whole genome shotgun (WGS) entry which is preliminary data.</text>
</comment>
<protein>
    <recommendedName>
        <fullName evidence="4">Filamentous hemagglutinin</fullName>
    </recommendedName>
</protein>
<feature type="region of interest" description="Disordered" evidence="1">
    <location>
        <begin position="375"/>
        <end position="408"/>
    </location>
</feature>
<dbReference type="AlphaFoldDB" id="A0A1V3IWZ6"/>
<evidence type="ECO:0000313" key="2">
    <source>
        <dbReference type="EMBL" id="OOF46634.1"/>
    </source>
</evidence>
<keyword evidence="3" id="KW-1185">Reference proteome</keyword>
<dbReference type="OrthoDB" id="2664633at2"/>
<dbReference type="Proteomes" id="UP000189161">
    <property type="component" value="Unassembled WGS sequence"/>
</dbReference>
<proteinExistence type="predicted"/>
<name>A0A1V3IWZ6_9PAST</name>
<evidence type="ECO:0000256" key="1">
    <source>
        <dbReference type="SAM" id="MobiDB-lite"/>
    </source>
</evidence>
<feature type="compositionally biased region" description="Basic and acidic residues" evidence="1">
    <location>
        <begin position="380"/>
        <end position="399"/>
    </location>
</feature>
<dbReference type="Pfam" id="PF13332">
    <property type="entry name" value="Fil_haemagg_2"/>
    <property type="match status" value="1"/>
</dbReference>
<dbReference type="RefSeq" id="WP_077478711.1">
    <property type="nucleotide sequence ID" value="NZ_MLHL01000069.1"/>
</dbReference>
<reference evidence="2 3" key="1">
    <citation type="submission" date="2016-10" db="EMBL/GenBank/DDBJ databases">
        <title>Rodentibacter gen. nov. and new species.</title>
        <authorList>
            <person name="Christensen H."/>
        </authorList>
    </citation>
    <scope>NUCLEOTIDE SEQUENCE [LARGE SCALE GENOMIC DNA]</scope>
    <source>
        <strain evidence="2 3">H1987082031</strain>
    </source>
</reference>
<dbReference type="EMBL" id="MLHL01000069">
    <property type="protein sequence ID" value="OOF46634.1"/>
    <property type="molecule type" value="Genomic_DNA"/>
</dbReference>
<gene>
    <name evidence="2" type="ORF">BKK52_11165</name>
</gene>
<dbReference type="GO" id="GO:0003824">
    <property type="term" value="F:catalytic activity"/>
    <property type="evidence" value="ECO:0007669"/>
    <property type="project" value="UniProtKB-ARBA"/>
</dbReference>